<keyword evidence="3" id="KW-1185">Reference proteome</keyword>
<sequence length="341" mass="38710">MNPMQLIVEPLVFDGPATENRPGLKLTVKRYTSPASDDEDKSTLKADLRFPTDKELWEPFIERLFQLQQSKGKQYRIHEAYSFDRQNHGTAAVLNEEALRSHPGDVSGYEWASAIAEFVKAYHLHGRRTVAIGHSAGASTLMCTSVHLPQEPPPYIQIVLVEPTIMPRYIEDEHGEDHQFGRQMAVQITEKRRDTWDDKDSALTWLAKRPPWDSWDRRVLRLHVEHGLRPISTSQGNSVTLMCNKWQEARGYENIEIHMFSAELFKTVCKRTPIHIIWGADNIFNPQYIKDALSDVSQGRRAASVTTVEGAGHMIVQEQPDALAQVISGVLNTIQPIPSKL</sequence>
<proteinExistence type="predicted"/>
<name>A0A0C3GCD7_PILCF</name>
<dbReference type="Gene3D" id="3.40.50.1820">
    <property type="entry name" value="alpha/beta hydrolase"/>
    <property type="match status" value="1"/>
</dbReference>
<gene>
    <name evidence="2" type="ORF">PILCRDRAFT_222406</name>
</gene>
<accession>A0A0C3GCD7</accession>
<feature type="domain" description="AB hydrolase-1" evidence="1">
    <location>
        <begin position="52"/>
        <end position="325"/>
    </location>
</feature>
<dbReference type="InParanoid" id="A0A0C3GCD7"/>
<dbReference type="AlphaFoldDB" id="A0A0C3GCD7"/>
<organism evidence="2 3">
    <name type="scientific">Piloderma croceum (strain F 1598)</name>
    <dbReference type="NCBI Taxonomy" id="765440"/>
    <lineage>
        <taxon>Eukaryota</taxon>
        <taxon>Fungi</taxon>
        <taxon>Dikarya</taxon>
        <taxon>Basidiomycota</taxon>
        <taxon>Agaricomycotina</taxon>
        <taxon>Agaricomycetes</taxon>
        <taxon>Agaricomycetidae</taxon>
        <taxon>Atheliales</taxon>
        <taxon>Atheliaceae</taxon>
        <taxon>Piloderma</taxon>
    </lineage>
</organism>
<dbReference type="STRING" id="765440.A0A0C3GCD7"/>
<evidence type="ECO:0000259" key="1">
    <source>
        <dbReference type="Pfam" id="PF12697"/>
    </source>
</evidence>
<evidence type="ECO:0000313" key="2">
    <source>
        <dbReference type="EMBL" id="KIM89379.1"/>
    </source>
</evidence>
<reference evidence="3" key="2">
    <citation type="submission" date="2015-01" db="EMBL/GenBank/DDBJ databases">
        <title>Evolutionary Origins and Diversification of the Mycorrhizal Mutualists.</title>
        <authorList>
            <consortium name="DOE Joint Genome Institute"/>
            <consortium name="Mycorrhizal Genomics Consortium"/>
            <person name="Kohler A."/>
            <person name="Kuo A."/>
            <person name="Nagy L.G."/>
            <person name="Floudas D."/>
            <person name="Copeland A."/>
            <person name="Barry K.W."/>
            <person name="Cichocki N."/>
            <person name="Veneault-Fourrey C."/>
            <person name="LaButti K."/>
            <person name="Lindquist E.A."/>
            <person name="Lipzen A."/>
            <person name="Lundell T."/>
            <person name="Morin E."/>
            <person name="Murat C."/>
            <person name="Riley R."/>
            <person name="Ohm R."/>
            <person name="Sun H."/>
            <person name="Tunlid A."/>
            <person name="Henrissat B."/>
            <person name="Grigoriev I.V."/>
            <person name="Hibbett D.S."/>
            <person name="Martin F."/>
        </authorList>
    </citation>
    <scope>NUCLEOTIDE SEQUENCE [LARGE SCALE GENOMIC DNA]</scope>
    <source>
        <strain evidence="3">F 1598</strain>
    </source>
</reference>
<dbReference type="Pfam" id="PF12697">
    <property type="entry name" value="Abhydrolase_6"/>
    <property type="match status" value="1"/>
</dbReference>
<evidence type="ECO:0000313" key="3">
    <source>
        <dbReference type="Proteomes" id="UP000054166"/>
    </source>
</evidence>
<dbReference type="HOGENOM" id="CLU_032490_0_0_1"/>
<reference evidence="2 3" key="1">
    <citation type="submission" date="2014-04" db="EMBL/GenBank/DDBJ databases">
        <authorList>
            <consortium name="DOE Joint Genome Institute"/>
            <person name="Kuo A."/>
            <person name="Tarkka M."/>
            <person name="Buscot F."/>
            <person name="Kohler A."/>
            <person name="Nagy L.G."/>
            <person name="Floudas D."/>
            <person name="Copeland A."/>
            <person name="Barry K.W."/>
            <person name="Cichocki N."/>
            <person name="Veneault-Fourrey C."/>
            <person name="LaButti K."/>
            <person name="Lindquist E.A."/>
            <person name="Lipzen A."/>
            <person name="Lundell T."/>
            <person name="Morin E."/>
            <person name="Murat C."/>
            <person name="Sun H."/>
            <person name="Tunlid A."/>
            <person name="Henrissat B."/>
            <person name="Grigoriev I.V."/>
            <person name="Hibbett D.S."/>
            <person name="Martin F."/>
            <person name="Nordberg H.P."/>
            <person name="Cantor M.N."/>
            <person name="Hua S.X."/>
        </authorList>
    </citation>
    <scope>NUCLEOTIDE SEQUENCE [LARGE SCALE GENOMIC DNA]</scope>
    <source>
        <strain evidence="2 3">F 1598</strain>
    </source>
</reference>
<dbReference type="SUPFAM" id="SSF53474">
    <property type="entry name" value="alpha/beta-Hydrolases"/>
    <property type="match status" value="1"/>
</dbReference>
<dbReference type="OrthoDB" id="94039at2759"/>
<dbReference type="EMBL" id="KN832975">
    <property type="protein sequence ID" value="KIM89379.1"/>
    <property type="molecule type" value="Genomic_DNA"/>
</dbReference>
<dbReference type="Proteomes" id="UP000054166">
    <property type="component" value="Unassembled WGS sequence"/>
</dbReference>
<dbReference type="InterPro" id="IPR029058">
    <property type="entry name" value="AB_hydrolase_fold"/>
</dbReference>
<dbReference type="InterPro" id="IPR000073">
    <property type="entry name" value="AB_hydrolase_1"/>
</dbReference>
<protein>
    <recommendedName>
        <fullName evidence="1">AB hydrolase-1 domain-containing protein</fullName>
    </recommendedName>
</protein>